<sequence length="280" mass="31156">MKDMKLVDMLLKRPFFVLISVDSSLLTRFNRYSAQQQQQQKQQADSASSSSDDDFINLTLHDFLSQTEPLKHANDAELLKIMDKSHLKILNETTTPEQFHLKISQLQLLNKERLRPSWDTYFMSLADLAAHRSNCMKRRVGCVVVRNHRVVATGYNGTPRGTRNCNEGGCPRCNSAISSGTGNGSSVMGSGAGLSTCLCLHAEENALLEAGRDRVDGDSILYCNTCPCLTCTIKIVQSGVKEVVYSQSYSMDEFSSKVFKEADVVLRQFTPPQYGVVVLQ</sequence>
<proteinExistence type="predicted"/>
<gene>
    <name evidence="1" type="ORF">Amon02_000228700</name>
</gene>
<accession>A0ACB5SXL5</accession>
<reference evidence="1" key="1">
    <citation type="submission" date="2023-04" db="EMBL/GenBank/DDBJ databases">
        <title>Ambrosiozyma monospora NBRC 10751.</title>
        <authorList>
            <person name="Ichikawa N."/>
            <person name="Sato H."/>
            <person name="Tonouchi N."/>
        </authorList>
    </citation>
    <scope>NUCLEOTIDE SEQUENCE</scope>
    <source>
        <strain evidence="1">NBRC 10751</strain>
    </source>
</reference>
<dbReference type="Proteomes" id="UP001165064">
    <property type="component" value="Unassembled WGS sequence"/>
</dbReference>
<evidence type="ECO:0000313" key="1">
    <source>
        <dbReference type="EMBL" id="GME75724.1"/>
    </source>
</evidence>
<organism evidence="1 2">
    <name type="scientific">Ambrosiozyma monospora</name>
    <name type="common">Yeast</name>
    <name type="synonym">Endomycopsis monosporus</name>
    <dbReference type="NCBI Taxonomy" id="43982"/>
    <lineage>
        <taxon>Eukaryota</taxon>
        <taxon>Fungi</taxon>
        <taxon>Dikarya</taxon>
        <taxon>Ascomycota</taxon>
        <taxon>Saccharomycotina</taxon>
        <taxon>Pichiomycetes</taxon>
        <taxon>Pichiales</taxon>
        <taxon>Pichiaceae</taxon>
        <taxon>Ambrosiozyma</taxon>
    </lineage>
</organism>
<protein>
    <submittedName>
        <fullName evidence="1">Unnamed protein product</fullName>
    </submittedName>
</protein>
<evidence type="ECO:0000313" key="2">
    <source>
        <dbReference type="Proteomes" id="UP001165064"/>
    </source>
</evidence>
<comment type="caution">
    <text evidence="1">The sequence shown here is derived from an EMBL/GenBank/DDBJ whole genome shotgun (WGS) entry which is preliminary data.</text>
</comment>
<dbReference type="EMBL" id="BSXS01001290">
    <property type="protein sequence ID" value="GME75724.1"/>
    <property type="molecule type" value="Genomic_DNA"/>
</dbReference>
<keyword evidence="2" id="KW-1185">Reference proteome</keyword>
<name>A0ACB5SXL5_AMBMO</name>